<dbReference type="Pfam" id="PF13403">
    <property type="entry name" value="Hint_2"/>
    <property type="match status" value="1"/>
</dbReference>
<proteinExistence type="predicted"/>
<name>A0AA90YU74_9RHOB</name>
<feature type="domain" description="Hedgehog/Intein (Hint)" evidence="2">
    <location>
        <begin position="156"/>
        <end position="292"/>
    </location>
</feature>
<feature type="region of interest" description="Disordered" evidence="1">
    <location>
        <begin position="347"/>
        <end position="366"/>
    </location>
</feature>
<organism evidence="3 4">
    <name type="scientific">Ruegeria atlantica</name>
    <dbReference type="NCBI Taxonomy" id="81569"/>
    <lineage>
        <taxon>Bacteria</taxon>
        <taxon>Pseudomonadati</taxon>
        <taxon>Pseudomonadota</taxon>
        <taxon>Alphaproteobacteria</taxon>
        <taxon>Rhodobacterales</taxon>
        <taxon>Roseobacteraceae</taxon>
        <taxon>Ruegeria</taxon>
    </lineage>
</organism>
<protein>
    <recommendedName>
        <fullName evidence="2">Hedgehog/Intein (Hint) domain-containing protein</fullName>
    </recommendedName>
</protein>
<reference evidence="3" key="1">
    <citation type="submission" date="2019-12" db="EMBL/GenBank/DDBJ databases">
        <title>Ruegeria JWLKs population differentiation of coral mucus and skeleton niches.</title>
        <authorList>
            <person name="Luo D."/>
        </authorList>
    </citation>
    <scope>NUCLEOTIDE SEQUENCE</scope>
    <source>
        <strain evidence="3">HKCCD6181</strain>
    </source>
</reference>
<dbReference type="InterPro" id="IPR028992">
    <property type="entry name" value="Hedgehog/Intein_dom"/>
</dbReference>
<dbReference type="Proteomes" id="UP000597886">
    <property type="component" value="Unassembled WGS sequence"/>
</dbReference>
<comment type="caution">
    <text evidence="3">The sequence shown here is derived from an EMBL/GenBank/DDBJ whole genome shotgun (WGS) entry which is preliminary data.</text>
</comment>
<sequence length="366" mass="39240">MADYSIFVLGEGQLSVSVAQGLDGINQGTGIHLIGETITINSRTATEVFITDAGSDTNFSDNDGNQRLNGDQTIDGTLFASGTRVEAEYGITLTDGTTTWQAVAFNVNNSSPAYGTVEGIAFIGGPGQFPPAGVPLTVVSTQEGPSFASNAYVSPICYCRGTLIETKSGYRPIEMLKPGDEIWTRDNGYLPVIWTGEQAVITAGRFRMVEIPEGTLSNFAPLKVSQQHRMLVTHPLAEILCAENEVFVPAISLVDASIATLCRENSAIYHHLLLETHNVINANGAISESLLLAPSTSGQNPDDLFFRSLVDQDTYAVETARLTLKRKEATFLINSILSVDPNSSLIHTSPQAERGARSLRAGKNEA</sequence>
<dbReference type="EMBL" id="WVRA01000003">
    <property type="protein sequence ID" value="NOE18827.1"/>
    <property type="molecule type" value="Genomic_DNA"/>
</dbReference>
<dbReference type="AlphaFoldDB" id="A0AA90YU74"/>
<dbReference type="InterPro" id="IPR036844">
    <property type="entry name" value="Hint_dom_sf"/>
</dbReference>
<evidence type="ECO:0000313" key="3">
    <source>
        <dbReference type="EMBL" id="NOE18827.1"/>
    </source>
</evidence>
<dbReference type="Gene3D" id="2.170.16.10">
    <property type="entry name" value="Hedgehog/Intein (Hint) domain"/>
    <property type="match status" value="1"/>
</dbReference>
<dbReference type="RefSeq" id="WP_171170737.1">
    <property type="nucleotide sequence ID" value="NZ_WVRA01000003.1"/>
</dbReference>
<gene>
    <name evidence="3" type="ORF">GS634_11915</name>
</gene>
<dbReference type="SUPFAM" id="SSF51294">
    <property type="entry name" value="Hedgehog/intein (Hint) domain"/>
    <property type="match status" value="1"/>
</dbReference>
<evidence type="ECO:0000256" key="1">
    <source>
        <dbReference type="SAM" id="MobiDB-lite"/>
    </source>
</evidence>
<evidence type="ECO:0000259" key="2">
    <source>
        <dbReference type="Pfam" id="PF13403"/>
    </source>
</evidence>
<evidence type="ECO:0000313" key="4">
    <source>
        <dbReference type="Proteomes" id="UP000597886"/>
    </source>
</evidence>
<accession>A0AA90YU74</accession>